<comment type="catalytic activity">
    <reaction evidence="5">
        <text>a long-chain fatty acid + ATP + CoA = a long-chain fatty acyl-CoA + AMP + diphosphate</text>
        <dbReference type="Rhea" id="RHEA:15421"/>
        <dbReference type="ChEBI" id="CHEBI:30616"/>
        <dbReference type="ChEBI" id="CHEBI:33019"/>
        <dbReference type="ChEBI" id="CHEBI:57287"/>
        <dbReference type="ChEBI" id="CHEBI:57560"/>
        <dbReference type="ChEBI" id="CHEBI:83139"/>
        <dbReference type="ChEBI" id="CHEBI:456215"/>
        <dbReference type="EC" id="6.2.1.3"/>
    </reaction>
</comment>
<dbReference type="AlphaFoldDB" id="A0A167HM96"/>
<dbReference type="GO" id="GO:0005886">
    <property type="term" value="C:plasma membrane"/>
    <property type="evidence" value="ECO:0007669"/>
    <property type="project" value="TreeGrafter"/>
</dbReference>
<dbReference type="OrthoDB" id="1700726at2759"/>
<comment type="similarity">
    <text evidence="1">Belongs to the ATP-dependent AMP-binding enzyme family.</text>
</comment>
<evidence type="ECO:0000256" key="5">
    <source>
        <dbReference type="ARBA" id="ARBA00036813"/>
    </source>
</evidence>
<keyword evidence="4" id="KW-0067">ATP-binding</keyword>
<dbReference type="PANTHER" id="PTHR43272:SF83">
    <property type="entry name" value="ACYL-COA SYNTHETASE LONG-CHAIN, ISOFORM J"/>
    <property type="match status" value="1"/>
</dbReference>
<dbReference type="InterPro" id="IPR042099">
    <property type="entry name" value="ANL_N_sf"/>
</dbReference>
<dbReference type="GO" id="GO:0005811">
    <property type="term" value="C:lipid droplet"/>
    <property type="evidence" value="ECO:0007669"/>
    <property type="project" value="TreeGrafter"/>
</dbReference>
<dbReference type="Proteomes" id="UP000076738">
    <property type="component" value="Unassembled WGS sequence"/>
</dbReference>
<dbReference type="GO" id="GO:0005783">
    <property type="term" value="C:endoplasmic reticulum"/>
    <property type="evidence" value="ECO:0007669"/>
    <property type="project" value="TreeGrafter"/>
</dbReference>
<dbReference type="GO" id="GO:0035336">
    <property type="term" value="P:long-chain fatty-acyl-CoA metabolic process"/>
    <property type="evidence" value="ECO:0007669"/>
    <property type="project" value="TreeGrafter"/>
</dbReference>
<evidence type="ECO:0000256" key="1">
    <source>
        <dbReference type="ARBA" id="ARBA00006432"/>
    </source>
</evidence>
<keyword evidence="2 7" id="KW-0436">Ligase</keyword>
<sequence>MGSFEHGPAKPGETAPRIGYATPKELVARPGPGIDTVYDILQYTAKRHGNNNAIGYREVLNIIEEEKEVTKTVDGKPHTEKKKWMYFQLSEYKYWTFVEFRDKVLKVASGLRELGMEPGNVFNIYADTSPLSCSWIGAHGCAACAANSMVVATAYATLGEAGLQHSLEEPEVRGVFTNAELLGTLLKVLEKTPTVRVIVYDGKPKADVLEKLKKIRGGEIRLIHLDDLEKLGKEHPHEPTPPKFEDTACIMYTSGTTGAPKGVVITHSNLVATVGSIFTLLGQWLQSSDSFLAFLPLAHILEYVVELGLFYVGMPIGYGRVKTLTDASVRNCLGDLRAFRPTIMVGVPAVWETIRKGIVGKVNQGGAVKKNIFHGALSAKKFAHRNSVPFVSNLTDAVVFNQVKSQTGGRLRLTLSGGAMLSKETQEFLTMSLVTILTGYGLTESCGMSTILPPTFMQYGPVGVPVPSMELKLVDSEEGGYKATNDPPQGEIWIRGNSLCKACSLELTHIGNGYYKRPDLNAEAFTEDGWFKTGDIGQWEKDGTMSIIDRKKNLVKLSGGEYIALEQLESIYKSCNLVNNICVYADPDASKPMAIVHPHESNLRHALNTTQVSLPELCEDPKVIELVLKDLNAVGKKAGLKGMETLQAVVLTADEWTPENGLVTAAQKLQRRKISDRYMDDIQVRYLYAKCTSHD</sequence>
<dbReference type="InterPro" id="IPR020845">
    <property type="entry name" value="AMP-binding_CS"/>
</dbReference>
<proteinExistence type="inferred from homology"/>
<dbReference type="PROSITE" id="PS00455">
    <property type="entry name" value="AMP_BINDING"/>
    <property type="match status" value="1"/>
</dbReference>
<organism evidence="7 8">
    <name type="scientific">Calocera viscosa (strain TUFC12733)</name>
    <dbReference type="NCBI Taxonomy" id="1330018"/>
    <lineage>
        <taxon>Eukaryota</taxon>
        <taxon>Fungi</taxon>
        <taxon>Dikarya</taxon>
        <taxon>Basidiomycota</taxon>
        <taxon>Agaricomycotina</taxon>
        <taxon>Dacrymycetes</taxon>
        <taxon>Dacrymycetales</taxon>
        <taxon>Dacrymycetaceae</taxon>
        <taxon>Calocera</taxon>
    </lineage>
</organism>
<dbReference type="SUPFAM" id="SSF56801">
    <property type="entry name" value="Acetyl-CoA synthetase-like"/>
    <property type="match status" value="1"/>
</dbReference>
<evidence type="ECO:0000256" key="3">
    <source>
        <dbReference type="ARBA" id="ARBA00022741"/>
    </source>
</evidence>
<dbReference type="PANTHER" id="PTHR43272">
    <property type="entry name" value="LONG-CHAIN-FATTY-ACID--COA LIGASE"/>
    <property type="match status" value="1"/>
</dbReference>
<evidence type="ECO:0000259" key="6">
    <source>
        <dbReference type="Pfam" id="PF00501"/>
    </source>
</evidence>
<keyword evidence="3" id="KW-0547">Nucleotide-binding</keyword>
<dbReference type="STRING" id="1330018.A0A167HM96"/>
<evidence type="ECO:0000256" key="2">
    <source>
        <dbReference type="ARBA" id="ARBA00022598"/>
    </source>
</evidence>
<name>A0A167HM96_CALVF</name>
<gene>
    <name evidence="7" type="ORF">CALVIDRAFT_488534</name>
</gene>
<dbReference type="Pfam" id="PF00501">
    <property type="entry name" value="AMP-binding"/>
    <property type="match status" value="1"/>
</dbReference>
<dbReference type="GO" id="GO:0004467">
    <property type="term" value="F:long-chain fatty acid-CoA ligase activity"/>
    <property type="evidence" value="ECO:0007669"/>
    <property type="project" value="UniProtKB-EC"/>
</dbReference>
<dbReference type="Gene3D" id="3.40.50.12780">
    <property type="entry name" value="N-terminal domain of ligase-like"/>
    <property type="match status" value="1"/>
</dbReference>
<reference evidence="7 8" key="1">
    <citation type="journal article" date="2016" name="Mol. Biol. Evol.">
        <title>Comparative Genomics of Early-Diverging Mushroom-Forming Fungi Provides Insights into the Origins of Lignocellulose Decay Capabilities.</title>
        <authorList>
            <person name="Nagy L.G."/>
            <person name="Riley R."/>
            <person name="Tritt A."/>
            <person name="Adam C."/>
            <person name="Daum C."/>
            <person name="Floudas D."/>
            <person name="Sun H."/>
            <person name="Yadav J.S."/>
            <person name="Pangilinan J."/>
            <person name="Larsson K.H."/>
            <person name="Matsuura K."/>
            <person name="Barry K."/>
            <person name="Labutti K."/>
            <person name="Kuo R."/>
            <person name="Ohm R.A."/>
            <person name="Bhattacharya S.S."/>
            <person name="Shirouzu T."/>
            <person name="Yoshinaga Y."/>
            <person name="Martin F.M."/>
            <person name="Grigoriev I.V."/>
            <person name="Hibbett D.S."/>
        </authorList>
    </citation>
    <scope>NUCLEOTIDE SEQUENCE [LARGE SCALE GENOMIC DNA]</scope>
    <source>
        <strain evidence="7 8">TUFC12733</strain>
    </source>
</reference>
<dbReference type="InterPro" id="IPR000873">
    <property type="entry name" value="AMP-dep_synth/lig_dom"/>
</dbReference>
<accession>A0A167HM96</accession>
<dbReference type="GO" id="GO:0005524">
    <property type="term" value="F:ATP binding"/>
    <property type="evidence" value="ECO:0007669"/>
    <property type="project" value="UniProtKB-KW"/>
</dbReference>
<dbReference type="EMBL" id="KV417318">
    <property type="protein sequence ID" value="KZO91782.1"/>
    <property type="molecule type" value="Genomic_DNA"/>
</dbReference>
<protein>
    <submittedName>
        <fullName evidence="7">Long-chain-fatty-acid-CoA-ligase</fullName>
    </submittedName>
</protein>
<evidence type="ECO:0000313" key="8">
    <source>
        <dbReference type="Proteomes" id="UP000076738"/>
    </source>
</evidence>
<evidence type="ECO:0000313" key="7">
    <source>
        <dbReference type="EMBL" id="KZO91782.1"/>
    </source>
</evidence>
<evidence type="ECO:0000256" key="4">
    <source>
        <dbReference type="ARBA" id="ARBA00022840"/>
    </source>
</evidence>
<keyword evidence="8" id="KW-1185">Reference proteome</keyword>
<feature type="domain" description="AMP-dependent synthetase/ligase" evidence="6">
    <location>
        <begin position="87"/>
        <end position="500"/>
    </location>
</feature>